<evidence type="ECO:0000256" key="4">
    <source>
        <dbReference type="ARBA" id="ARBA00022723"/>
    </source>
</evidence>
<feature type="domain" description="Transposase putative helix-turn-helix" evidence="10">
    <location>
        <begin position="1"/>
        <end position="46"/>
    </location>
</feature>
<evidence type="ECO:0000256" key="6">
    <source>
        <dbReference type="ARBA" id="ARBA00023125"/>
    </source>
</evidence>
<reference evidence="11 12" key="1">
    <citation type="journal article" date="2019" name="Front. Microbiol.">
        <title>Genomic Features for Desiccation Tolerance and Sugar Biosynthesis in the Extremophile Gloeocapsopsis sp. UTEX B3054.</title>
        <authorList>
            <person name="Urrejola C."/>
            <person name="Alcorta J."/>
            <person name="Salas L."/>
            <person name="Vasquez M."/>
            <person name="Polz M.F."/>
            <person name="Vicuna R."/>
            <person name="Diez B."/>
        </authorList>
    </citation>
    <scope>NUCLEOTIDE SEQUENCE [LARGE SCALE GENOMIC DNA]</scope>
    <source>
        <strain evidence="11 12">1H9</strain>
    </source>
</reference>
<accession>A0A6N8FW18</accession>
<evidence type="ECO:0000256" key="5">
    <source>
        <dbReference type="ARBA" id="ARBA00022833"/>
    </source>
</evidence>
<keyword evidence="5" id="KW-0862">Zinc</keyword>
<dbReference type="OrthoDB" id="466512at2"/>
<organism evidence="11 12">
    <name type="scientific">Gloeocapsopsis dulcis AAB1 = 1H9</name>
    <dbReference type="NCBI Taxonomy" id="1433147"/>
    <lineage>
        <taxon>Bacteria</taxon>
        <taxon>Bacillati</taxon>
        <taxon>Cyanobacteriota</taxon>
        <taxon>Cyanophyceae</taxon>
        <taxon>Oscillatoriophycideae</taxon>
        <taxon>Chroococcales</taxon>
        <taxon>Chroococcaceae</taxon>
        <taxon>Gloeocapsopsis</taxon>
        <taxon>Gloeocapsopsis dulcis</taxon>
    </lineage>
</organism>
<evidence type="ECO:0000256" key="7">
    <source>
        <dbReference type="ARBA" id="ARBA00023172"/>
    </source>
</evidence>
<evidence type="ECO:0000259" key="10">
    <source>
        <dbReference type="Pfam" id="PF12323"/>
    </source>
</evidence>
<dbReference type="NCBIfam" id="NF040570">
    <property type="entry name" value="guided_TnpB"/>
    <property type="match status" value="1"/>
</dbReference>
<dbReference type="Proteomes" id="UP000441797">
    <property type="component" value="Unassembled WGS sequence"/>
</dbReference>
<dbReference type="Pfam" id="PF07282">
    <property type="entry name" value="Cas12f1-like_TNB"/>
    <property type="match status" value="1"/>
</dbReference>
<dbReference type="GO" id="GO:0003677">
    <property type="term" value="F:DNA binding"/>
    <property type="evidence" value="ECO:0007669"/>
    <property type="project" value="UniProtKB-KW"/>
</dbReference>
<name>A0A6N8FW18_9CHRO</name>
<gene>
    <name evidence="11" type="ORF">BWI75_07185</name>
</gene>
<feature type="domain" description="Probable transposase IS891/IS1136/IS1341" evidence="8">
    <location>
        <begin position="190"/>
        <end position="290"/>
    </location>
</feature>
<evidence type="ECO:0000256" key="3">
    <source>
        <dbReference type="ARBA" id="ARBA00022578"/>
    </source>
</evidence>
<keyword evidence="4" id="KW-0479">Metal-binding</keyword>
<feature type="domain" description="Cas12f1-like TNB" evidence="9">
    <location>
        <begin position="306"/>
        <end position="372"/>
    </location>
</feature>
<evidence type="ECO:0000256" key="1">
    <source>
        <dbReference type="ARBA" id="ARBA00008761"/>
    </source>
</evidence>
<dbReference type="Pfam" id="PF12323">
    <property type="entry name" value="HTH_OrfB_IS605"/>
    <property type="match status" value="1"/>
</dbReference>
<dbReference type="InterPro" id="IPR001959">
    <property type="entry name" value="Transposase"/>
</dbReference>
<dbReference type="GO" id="GO:0006310">
    <property type="term" value="P:DNA recombination"/>
    <property type="evidence" value="ECO:0007669"/>
    <property type="project" value="UniProtKB-KW"/>
</dbReference>
<dbReference type="GO" id="GO:0032196">
    <property type="term" value="P:transposition"/>
    <property type="evidence" value="ECO:0007669"/>
    <property type="project" value="UniProtKB-KW"/>
</dbReference>
<evidence type="ECO:0000313" key="11">
    <source>
        <dbReference type="EMBL" id="MUL36136.1"/>
    </source>
</evidence>
<dbReference type="EMBL" id="NAPY01000008">
    <property type="protein sequence ID" value="MUL36136.1"/>
    <property type="molecule type" value="Genomic_DNA"/>
</dbReference>
<dbReference type="Pfam" id="PF01385">
    <property type="entry name" value="OrfB_IS605"/>
    <property type="match status" value="1"/>
</dbReference>
<comment type="similarity">
    <text evidence="1">In the C-terminal section; belongs to the transposase 35 family.</text>
</comment>
<evidence type="ECO:0000259" key="8">
    <source>
        <dbReference type="Pfam" id="PF01385"/>
    </source>
</evidence>
<comment type="similarity">
    <text evidence="2">In the N-terminal section; belongs to the transposase 2 family.</text>
</comment>
<keyword evidence="7" id="KW-0233">DNA recombination</keyword>
<evidence type="ECO:0000256" key="2">
    <source>
        <dbReference type="ARBA" id="ARBA00011044"/>
    </source>
</evidence>
<sequence>MLTLTYEYKLIPTRQQVLDIENILTVCRKVWNFALRERKDWVNSRKCRVDACSLDQEYIIQPAISFPNYHIQAKNLTEAKRVIPELGSVNAQVLQQVLRTLDRAWDDIWKRGFGFPRFKKHFRMRSFVFPQLKGEIVKANHVKLPQLGWVNFHVSRAIPDGFKVKQARVVRKASGYFVMLSLQLDVNVPEVPFHGHPIGIDIGLESFLATSDSELVAAPAFFNSLHSKLELLQRKLKHKKLGSNNRRKLNSKIARLHQQITDTRKDFHWKLSHHLCDRAGAIFVEDIDFRTWAKGMFGKHTLDASFGQFFNILSYVCWKRGVFFAKVSKDYTSQICPECGALTGKKGLSIREHNCPECGYKTHRDVAAAQVIRNRGVSAVLGSHATCFKSAEPLFSVVASQVE</sequence>
<proteinExistence type="inferred from homology"/>
<dbReference type="AlphaFoldDB" id="A0A6N8FW18"/>
<keyword evidence="12" id="KW-1185">Reference proteome</keyword>
<dbReference type="InterPro" id="IPR051399">
    <property type="entry name" value="RNA-guided_DNA_endo/Transpos"/>
</dbReference>
<evidence type="ECO:0000313" key="12">
    <source>
        <dbReference type="Proteomes" id="UP000441797"/>
    </source>
</evidence>
<dbReference type="GO" id="GO:0046872">
    <property type="term" value="F:metal ion binding"/>
    <property type="evidence" value="ECO:0007669"/>
    <property type="project" value="UniProtKB-KW"/>
</dbReference>
<dbReference type="PANTHER" id="PTHR30405:SF25">
    <property type="entry name" value="RNA-GUIDED DNA ENDONUCLEASE INSQ-RELATED"/>
    <property type="match status" value="1"/>
</dbReference>
<dbReference type="InterPro" id="IPR021027">
    <property type="entry name" value="Transposase_put_HTH"/>
</dbReference>
<evidence type="ECO:0000259" key="9">
    <source>
        <dbReference type="Pfam" id="PF07282"/>
    </source>
</evidence>
<dbReference type="RefSeq" id="WP_105220914.1">
    <property type="nucleotide sequence ID" value="NZ_CAWNSU010000074.1"/>
</dbReference>
<keyword evidence="6" id="KW-0238">DNA-binding</keyword>
<dbReference type="PANTHER" id="PTHR30405">
    <property type="entry name" value="TRANSPOSASE"/>
    <property type="match status" value="1"/>
</dbReference>
<keyword evidence="3" id="KW-0815">Transposition</keyword>
<dbReference type="InterPro" id="IPR010095">
    <property type="entry name" value="Cas12f1-like_TNB"/>
</dbReference>
<protein>
    <submittedName>
        <fullName evidence="11">Transposase</fullName>
    </submittedName>
</protein>
<comment type="caution">
    <text evidence="11">The sequence shown here is derived from an EMBL/GenBank/DDBJ whole genome shotgun (WGS) entry which is preliminary data.</text>
</comment>